<name>A0A8J4B2R9_9CHLO</name>
<keyword evidence="1" id="KW-1133">Transmembrane helix</keyword>
<dbReference type="AlphaFoldDB" id="A0A8J4B2R9"/>
<sequence>MNILPAQRALYDCELLSVSGTSGVVTWAEGQEGLREGEQGRGLADGRASGTVGLCVQFCSPCPHRIRFWKAICAVPLAVFCCAVLCCAVPGFWAMIPFICLYIHTRTQKQWSACALHFLMKLVMPSVRVGGAYRGTVG</sequence>
<reference evidence="2" key="1">
    <citation type="journal article" date="2021" name="Proc. Natl. Acad. Sci. U.S.A.">
        <title>Three genomes in the algal genus Volvox reveal the fate of a haploid sex-determining region after a transition to homothallism.</title>
        <authorList>
            <person name="Yamamoto K."/>
            <person name="Hamaji T."/>
            <person name="Kawai-Toyooka H."/>
            <person name="Matsuzaki R."/>
            <person name="Takahashi F."/>
            <person name="Nishimura Y."/>
            <person name="Kawachi M."/>
            <person name="Noguchi H."/>
            <person name="Minakuchi Y."/>
            <person name="Umen J.G."/>
            <person name="Toyoda A."/>
            <person name="Nozaki H."/>
        </authorList>
    </citation>
    <scope>NUCLEOTIDE SEQUENCE</scope>
    <source>
        <strain evidence="2">NIES-3780</strain>
    </source>
</reference>
<keyword evidence="1" id="KW-0472">Membrane</keyword>
<feature type="transmembrane region" description="Helical" evidence="1">
    <location>
        <begin position="77"/>
        <end position="103"/>
    </location>
</feature>
<dbReference type="EMBL" id="BNCO01000014">
    <property type="protein sequence ID" value="GIL52943.1"/>
    <property type="molecule type" value="Genomic_DNA"/>
</dbReference>
<keyword evidence="1" id="KW-0812">Transmembrane</keyword>
<organism evidence="2 3">
    <name type="scientific">Volvox africanus</name>
    <dbReference type="NCBI Taxonomy" id="51714"/>
    <lineage>
        <taxon>Eukaryota</taxon>
        <taxon>Viridiplantae</taxon>
        <taxon>Chlorophyta</taxon>
        <taxon>core chlorophytes</taxon>
        <taxon>Chlorophyceae</taxon>
        <taxon>CS clade</taxon>
        <taxon>Chlamydomonadales</taxon>
        <taxon>Volvocaceae</taxon>
        <taxon>Volvox</taxon>
    </lineage>
</organism>
<comment type="caution">
    <text evidence="2">The sequence shown here is derived from an EMBL/GenBank/DDBJ whole genome shotgun (WGS) entry which is preliminary data.</text>
</comment>
<dbReference type="Proteomes" id="UP000747399">
    <property type="component" value="Unassembled WGS sequence"/>
</dbReference>
<gene>
    <name evidence="2" type="ORF">Vafri_8675</name>
</gene>
<protein>
    <submittedName>
        <fullName evidence="2">Uncharacterized protein</fullName>
    </submittedName>
</protein>
<accession>A0A8J4B2R9</accession>
<keyword evidence="3" id="KW-1185">Reference proteome</keyword>
<evidence type="ECO:0000256" key="1">
    <source>
        <dbReference type="SAM" id="Phobius"/>
    </source>
</evidence>
<evidence type="ECO:0000313" key="3">
    <source>
        <dbReference type="Proteomes" id="UP000747399"/>
    </source>
</evidence>
<proteinExistence type="predicted"/>
<evidence type="ECO:0000313" key="2">
    <source>
        <dbReference type="EMBL" id="GIL52943.1"/>
    </source>
</evidence>